<dbReference type="Gene3D" id="1.25.40.20">
    <property type="entry name" value="Ankyrin repeat-containing domain"/>
    <property type="match status" value="1"/>
</dbReference>
<sequence>MPMVEVVRRQDQLRRRLNGRCKGLLEVCRNSNEGPYMGHRVDFLHRTVRDFLRTKEMSDFLAEKAGDHGGPNTLIFKSFVPLIKSIPWEEVDVSEGGLLSRMLGDAMHYAYKAELESGEPQVDLLDDLYRTLKFYATTTGKPVPWYQGCYTSSDDGTGYAPCQTFLEFAIQNGLCLYVRDQLRREYQPLEAQQPLLHCAIAHLPGYTIREPDLTPMIRVLLEERDSCHAELLKQDAWRSFIMALVKILLDEQNSLEIKVIYMIEHRQDMIQLLLAVGADANAQWKDSLSVWHHLLVAIAGSPLLPNPDIVQITRYFLDAGASLSGPNWSASDAFTKSLLEHGSNIETPCDTNHLGFLVQIYCLLISKGMELKPSEKLLIHQRLPGRLSESISAAIDQQKLEKKVKSQAAAKGAQSWTWTSWLGALW</sequence>
<name>A0A9P8HFP1_9HYPO</name>
<proteinExistence type="predicted"/>
<feature type="domain" description="DUF7791" evidence="1">
    <location>
        <begin position="5"/>
        <end position="87"/>
    </location>
</feature>
<keyword evidence="3" id="KW-1185">Reference proteome</keyword>
<reference evidence="2 3" key="1">
    <citation type="submission" date="2021-08" db="EMBL/GenBank/DDBJ databases">
        <title>The highly contiguous genome resource for Trichoderma semiorbis FJ059, a fungal antagonistic to plant pathogens.</title>
        <authorList>
            <person name="Liu T."/>
        </authorList>
    </citation>
    <scope>NUCLEOTIDE SEQUENCE [LARGE SCALE GENOMIC DNA]</scope>
    <source>
        <strain evidence="2 3">FJ059</strain>
    </source>
</reference>
<dbReference type="Pfam" id="PF25053">
    <property type="entry name" value="DUF7791"/>
    <property type="match status" value="1"/>
</dbReference>
<evidence type="ECO:0000259" key="1">
    <source>
        <dbReference type="Pfam" id="PF25053"/>
    </source>
</evidence>
<dbReference type="InterPro" id="IPR056693">
    <property type="entry name" value="DUF7791"/>
</dbReference>
<dbReference type="Proteomes" id="UP000826573">
    <property type="component" value="Unassembled WGS sequence"/>
</dbReference>
<accession>A0A9P8HFP1</accession>
<dbReference type="InterPro" id="IPR036770">
    <property type="entry name" value="Ankyrin_rpt-contain_sf"/>
</dbReference>
<protein>
    <recommendedName>
        <fullName evidence="1">DUF7791 domain-containing protein</fullName>
    </recommendedName>
</protein>
<organism evidence="2 3">
    <name type="scientific">Trichoderma semiorbis</name>
    <dbReference type="NCBI Taxonomy" id="1491008"/>
    <lineage>
        <taxon>Eukaryota</taxon>
        <taxon>Fungi</taxon>
        <taxon>Dikarya</taxon>
        <taxon>Ascomycota</taxon>
        <taxon>Pezizomycotina</taxon>
        <taxon>Sordariomycetes</taxon>
        <taxon>Hypocreomycetidae</taxon>
        <taxon>Hypocreales</taxon>
        <taxon>Hypocreaceae</taxon>
        <taxon>Trichoderma</taxon>
    </lineage>
</organism>
<dbReference type="AlphaFoldDB" id="A0A9P8HFP1"/>
<comment type="caution">
    <text evidence="2">The sequence shown here is derived from an EMBL/GenBank/DDBJ whole genome shotgun (WGS) entry which is preliminary data.</text>
</comment>
<evidence type="ECO:0000313" key="3">
    <source>
        <dbReference type="Proteomes" id="UP000826573"/>
    </source>
</evidence>
<dbReference type="EMBL" id="JAIMJC010000004">
    <property type="protein sequence ID" value="KAH0526848.1"/>
    <property type="molecule type" value="Genomic_DNA"/>
</dbReference>
<gene>
    <name evidence="2" type="ORF">TsFJ059_010121</name>
</gene>
<evidence type="ECO:0000313" key="2">
    <source>
        <dbReference type="EMBL" id="KAH0526848.1"/>
    </source>
</evidence>